<dbReference type="AlphaFoldDB" id="A0A6H5HXQ7"/>
<name>A0A6H5HXQ7_9HYME</name>
<organism evidence="1 2">
    <name type="scientific">Trichogramma brassicae</name>
    <dbReference type="NCBI Taxonomy" id="86971"/>
    <lineage>
        <taxon>Eukaryota</taxon>
        <taxon>Metazoa</taxon>
        <taxon>Ecdysozoa</taxon>
        <taxon>Arthropoda</taxon>
        <taxon>Hexapoda</taxon>
        <taxon>Insecta</taxon>
        <taxon>Pterygota</taxon>
        <taxon>Neoptera</taxon>
        <taxon>Endopterygota</taxon>
        <taxon>Hymenoptera</taxon>
        <taxon>Apocrita</taxon>
        <taxon>Proctotrupomorpha</taxon>
        <taxon>Chalcidoidea</taxon>
        <taxon>Trichogrammatidae</taxon>
        <taxon>Trichogramma</taxon>
    </lineage>
</organism>
<gene>
    <name evidence="1" type="ORF">TBRA_LOCUS654</name>
</gene>
<evidence type="ECO:0000313" key="2">
    <source>
        <dbReference type="Proteomes" id="UP000479190"/>
    </source>
</evidence>
<accession>A0A6H5HXQ7</accession>
<reference evidence="1 2" key="1">
    <citation type="submission" date="2020-02" db="EMBL/GenBank/DDBJ databases">
        <authorList>
            <person name="Ferguson B K."/>
        </authorList>
    </citation>
    <scope>NUCLEOTIDE SEQUENCE [LARGE SCALE GENOMIC DNA]</scope>
</reference>
<proteinExistence type="predicted"/>
<sequence>MRLYVRTKIWTKIKLLLTDQTVHEGSKRFPSMRDKSDEKRTYTKKTRLLPIHRGPSIKFGLHSHRPPPVGIALRLPRPLRPKFFDIKPPCFDTYTPCPRWSHGYPVTRVRRRLDPPLIWLYFHHHPRPRRVHQRFLLYQVRADLD</sequence>
<evidence type="ECO:0000313" key="1">
    <source>
        <dbReference type="EMBL" id="CAB0028493.1"/>
    </source>
</evidence>
<dbReference type="EMBL" id="CADCXV010000153">
    <property type="protein sequence ID" value="CAB0028493.1"/>
    <property type="molecule type" value="Genomic_DNA"/>
</dbReference>
<protein>
    <submittedName>
        <fullName evidence="1">Uncharacterized protein</fullName>
    </submittedName>
</protein>
<keyword evidence="2" id="KW-1185">Reference proteome</keyword>
<dbReference type="Proteomes" id="UP000479190">
    <property type="component" value="Unassembled WGS sequence"/>
</dbReference>